<organism evidence="1 2">
    <name type="scientific">Ajellomyces capsulatus (strain H88)</name>
    <name type="common">Darling's disease fungus</name>
    <name type="synonym">Histoplasma capsulatum</name>
    <dbReference type="NCBI Taxonomy" id="544711"/>
    <lineage>
        <taxon>Eukaryota</taxon>
        <taxon>Fungi</taxon>
        <taxon>Dikarya</taxon>
        <taxon>Ascomycota</taxon>
        <taxon>Pezizomycotina</taxon>
        <taxon>Eurotiomycetes</taxon>
        <taxon>Eurotiomycetidae</taxon>
        <taxon>Onygenales</taxon>
        <taxon>Ajellomycetaceae</taxon>
        <taxon>Histoplasma</taxon>
    </lineage>
</organism>
<dbReference type="EMBL" id="CP069103">
    <property type="protein sequence ID" value="QSS52294.1"/>
    <property type="molecule type" value="Genomic_DNA"/>
</dbReference>
<sequence length="72" mass="7819">MPHGFLQASGKPRSRTGTACLQICLAWLSRGERHNDSLTSACAEEGALESLLVLSGRKLKEIQGIFLVLSHQ</sequence>
<reference evidence="1" key="1">
    <citation type="submission" date="2021-01" db="EMBL/GenBank/DDBJ databases">
        <title>Chromosome-level genome assembly of a human fungal pathogen reveals clustering of transcriptionally co-regulated genes.</title>
        <authorList>
            <person name="Voorhies M."/>
            <person name="Cohen S."/>
            <person name="Shea T.P."/>
            <person name="Petrus S."/>
            <person name="Munoz J.F."/>
            <person name="Poplawski S."/>
            <person name="Goldman W.E."/>
            <person name="Michael T."/>
            <person name="Cuomo C.A."/>
            <person name="Sil A."/>
            <person name="Beyhan S."/>
        </authorList>
    </citation>
    <scope>NUCLEOTIDE SEQUENCE</scope>
    <source>
        <strain evidence="1">H88</strain>
    </source>
</reference>
<dbReference type="Proteomes" id="UP000663419">
    <property type="component" value="Chromosome 2"/>
</dbReference>
<dbReference type="VEuPathDB" id="FungiDB:I7I53_07887"/>
<accession>A0A8A1LIK5</accession>
<evidence type="ECO:0000313" key="2">
    <source>
        <dbReference type="Proteomes" id="UP000663419"/>
    </source>
</evidence>
<evidence type="ECO:0000313" key="1">
    <source>
        <dbReference type="EMBL" id="QSS52294.1"/>
    </source>
</evidence>
<protein>
    <submittedName>
        <fullName evidence="1">Uncharacterized protein</fullName>
    </submittedName>
</protein>
<proteinExistence type="predicted"/>
<dbReference type="AlphaFoldDB" id="A0A8A1LIK5"/>
<gene>
    <name evidence="1" type="ORF">I7I53_07887</name>
</gene>
<name>A0A8A1LIK5_AJEC8</name>